<reference evidence="3 4" key="1">
    <citation type="submission" date="2016-09" db="EMBL/GenBank/DDBJ databases">
        <authorList>
            <person name="Capua I."/>
            <person name="De Benedictis P."/>
            <person name="Joannis T."/>
            <person name="Lombin L.H."/>
            <person name="Cattoli G."/>
        </authorList>
    </citation>
    <scope>NUCLEOTIDE SEQUENCE [LARGE SCALE GENOMIC DNA]</scope>
    <source>
        <strain evidence="3 4">IMI 309357</strain>
    </source>
</reference>
<gene>
    <name evidence="3" type="ORF">CORC01_13498</name>
</gene>
<feature type="region of interest" description="Disordered" evidence="2">
    <location>
        <begin position="382"/>
        <end position="429"/>
    </location>
</feature>
<dbReference type="OrthoDB" id="1432093at2759"/>
<dbReference type="InterPro" id="IPR006941">
    <property type="entry name" value="RNase_CAF1"/>
</dbReference>
<sequence length="680" mass="78133">MTGITDKSSEERHENASKEQLYESAKKIASKFSVFDLGITCIQRQPDGSYKTESYSFIVSPYLHTETRADEKFVNDLDRSLSVSYGTLKFLRKEGILLEKIYDDCVPHLSRKDARLANERMTRRKEPWDARGHDYDEYDEGLYPFCIYVHDTIVKWQHTYPWERAAGIKILLPNSGSKKRMSVYKQIVRKQAQELVPHMGCRLWNHGTTVIISELEDEREARRRESLRDTLKASLSKYTGIRLVIEALAGGDFADLIDPSLIVDAMSGWPGEARDFCREVHEFLHLLSPEQSEGTPEDEVEDHYCEWCLSYHERGTDCPGSSFRQDPEIASQTNLAAKDECLCARKQKPSRHRARDTEMTPLVYDIHCERCYPDLGSGLPRAEDRSHAAGIRGTNSGSHDTESRNSWRSSTSSEGVVNGGNEESDCSTWDTGAEATGWDESTAWYNLCQNLEDLSTETLDDSVADALEKLETRLQTRRPVIVGHNQFMDLLFLYNTFIDDLPDTWEDFSAKIHELFPSILDTKLLAIEDEAIEGEDPLKDLYNRFDRDRTRPSVFWEAAYGYGRHGTAHQAGFDSYMTAVVFLRIAHKLAREEMASLEGQVTTHKSKVKRLYDREWLSAIGYDSRLLGYPRDFNSGKRRETNTREVHVGPMLWDMPTFDNIRNWIRIAPRKTVYLGRTSW</sequence>
<dbReference type="GeneID" id="34566625"/>
<dbReference type="Gene3D" id="3.30.420.10">
    <property type="entry name" value="Ribonuclease H-like superfamily/Ribonuclease H"/>
    <property type="match status" value="2"/>
</dbReference>
<dbReference type="InterPro" id="IPR036397">
    <property type="entry name" value="RNaseH_sf"/>
</dbReference>
<protein>
    <submittedName>
        <fullName evidence="3">Uncharacterized protein</fullName>
    </submittedName>
</protein>
<dbReference type="EMBL" id="MJBS01000195">
    <property type="protein sequence ID" value="OHE91221.1"/>
    <property type="molecule type" value="Genomic_DNA"/>
</dbReference>
<dbReference type="STRING" id="1209926.A0A1G4AQ44"/>
<name>A0A1G4AQ44_9PEZI</name>
<comment type="caution">
    <text evidence="3">The sequence shown here is derived from an EMBL/GenBank/DDBJ whole genome shotgun (WGS) entry which is preliminary data.</text>
</comment>
<comment type="similarity">
    <text evidence="1">Belongs to the CAF1 family.</text>
</comment>
<dbReference type="InterPro" id="IPR051181">
    <property type="entry name" value="CAF1_poly(A)_ribonucleases"/>
</dbReference>
<organism evidence="3 4">
    <name type="scientific">Colletotrichum orchidophilum</name>
    <dbReference type="NCBI Taxonomy" id="1209926"/>
    <lineage>
        <taxon>Eukaryota</taxon>
        <taxon>Fungi</taxon>
        <taxon>Dikarya</taxon>
        <taxon>Ascomycota</taxon>
        <taxon>Pezizomycotina</taxon>
        <taxon>Sordariomycetes</taxon>
        <taxon>Hypocreomycetidae</taxon>
        <taxon>Glomerellales</taxon>
        <taxon>Glomerellaceae</taxon>
        <taxon>Colletotrichum</taxon>
    </lineage>
</organism>
<dbReference type="GO" id="GO:0000289">
    <property type="term" value="P:nuclear-transcribed mRNA poly(A) tail shortening"/>
    <property type="evidence" value="ECO:0007669"/>
    <property type="project" value="TreeGrafter"/>
</dbReference>
<dbReference type="GO" id="GO:1990431">
    <property type="term" value="P:priRNA 3'-end processing"/>
    <property type="evidence" value="ECO:0007669"/>
    <property type="project" value="TreeGrafter"/>
</dbReference>
<dbReference type="GO" id="GO:0005634">
    <property type="term" value="C:nucleus"/>
    <property type="evidence" value="ECO:0007669"/>
    <property type="project" value="TreeGrafter"/>
</dbReference>
<dbReference type="GO" id="GO:1990432">
    <property type="term" value="P:siRNA 3'-end processing"/>
    <property type="evidence" value="ECO:0007669"/>
    <property type="project" value="TreeGrafter"/>
</dbReference>
<proteinExistence type="inferred from homology"/>
<evidence type="ECO:0000313" key="4">
    <source>
        <dbReference type="Proteomes" id="UP000176998"/>
    </source>
</evidence>
<evidence type="ECO:0000313" key="3">
    <source>
        <dbReference type="EMBL" id="OHE91221.1"/>
    </source>
</evidence>
<keyword evidence="4" id="KW-1185">Reference proteome</keyword>
<dbReference type="GO" id="GO:0000175">
    <property type="term" value="F:3'-5'-RNA exonuclease activity"/>
    <property type="evidence" value="ECO:0007669"/>
    <property type="project" value="TreeGrafter"/>
</dbReference>
<dbReference type="PANTHER" id="PTHR15092:SF22">
    <property type="entry name" value="POLY(A)-SPECIFIC RIBONUCLEASE PNLDC1"/>
    <property type="match status" value="1"/>
</dbReference>
<evidence type="ECO:0000256" key="1">
    <source>
        <dbReference type="ARBA" id="ARBA00008372"/>
    </source>
</evidence>
<dbReference type="InterPro" id="IPR012337">
    <property type="entry name" value="RNaseH-like_sf"/>
</dbReference>
<dbReference type="Proteomes" id="UP000176998">
    <property type="component" value="Unassembled WGS sequence"/>
</dbReference>
<dbReference type="Pfam" id="PF04857">
    <property type="entry name" value="CAF1"/>
    <property type="match status" value="1"/>
</dbReference>
<accession>A0A1G4AQ44</accession>
<dbReference type="AlphaFoldDB" id="A0A1G4AQ44"/>
<dbReference type="GO" id="GO:0003723">
    <property type="term" value="F:RNA binding"/>
    <property type="evidence" value="ECO:0007669"/>
    <property type="project" value="TreeGrafter"/>
</dbReference>
<dbReference type="SUPFAM" id="SSF53098">
    <property type="entry name" value="Ribonuclease H-like"/>
    <property type="match status" value="1"/>
</dbReference>
<evidence type="ECO:0000256" key="2">
    <source>
        <dbReference type="SAM" id="MobiDB-lite"/>
    </source>
</evidence>
<dbReference type="RefSeq" id="XP_022468394.1">
    <property type="nucleotide sequence ID" value="XM_022625115.1"/>
</dbReference>
<dbReference type="PANTHER" id="PTHR15092">
    <property type="entry name" value="POLY A -SPECIFIC RIBONUCLEASE/TARGET OF EGR1, MEMBER 1"/>
    <property type="match status" value="1"/>
</dbReference>